<reference evidence="1" key="1">
    <citation type="journal article" date="2014" name="Front. Microbiol.">
        <title>High frequency of phylogenetically diverse reductive dehalogenase-homologous genes in deep subseafloor sedimentary metagenomes.</title>
        <authorList>
            <person name="Kawai M."/>
            <person name="Futagami T."/>
            <person name="Toyoda A."/>
            <person name="Takaki Y."/>
            <person name="Nishi S."/>
            <person name="Hori S."/>
            <person name="Arai W."/>
            <person name="Tsubouchi T."/>
            <person name="Morono Y."/>
            <person name="Uchiyama I."/>
            <person name="Ito T."/>
            <person name="Fujiyama A."/>
            <person name="Inagaki F."/>
            <person name="Takami H."/>
        </authorList>
    </citation>
    <scope>NUCLEOTIDE SEQUENCE</scope>
    <source>
        <strain evidence="1">Expedition CK06-06</strain>
    </source>
</reference>
<organism evidence="1">
    <name type="scientific">marine sediment metagenome</name>
    <dbReference type="NCBI Taxonomy" id="412755"/>
    <lineage>
        <taxon>unclassified sequences</taxon>
        <taxon>metagenomes</taxon>
        <taxon>ecological metagenomes</taxon>
    </lineage>
</organism>
<name>X0TRI8_9ZZZZ</name>
<dbReference type="AlphaFoldDB" id="X0TRI8"/>
<gene>
    <name evidence="1" type="ORF">S01H1_31489</name>
</gene>
<evidence type="ECO:0000313" key="1">
    <source>
        <dbReference type="EMBL" id="GAF90772.1"/>
    </source>
</evidence>
<dbReference type="EMBL" id="BARS01019425">
    <property type="protein sequence ID" value="GAF90772.1"/>
    <property type="molecule type" value="Genomic_DNA"/>
</dbReference>
<feature type="non-terminal residue" evidence="1">
    <location>
        <position position="1"/>
    </location>
</feature>
<protein>
    <submittedName>
        <fullName evidence="1">Uncharacterized protein</fullName>
    </submittedName>
</protein>
<sequence>TLHIVVRRTIGDPPFKVICDVVYSEYGYIGEFIQNIEIALDNYDPYSTQFDKINFNSWKAARIIENNTKSSGLEIHGNQIKAVKKIVVAYLEDYKGNITRVSRRTGASEDFIRKIRDSGQ</sequence>
<accession>X0TRI8</accession>
<proteinExistence type="predicted"/>
<comment type="caution">
    <text evidence="1">The sequence shown here is derived from an EMBL/GenBank/DDBJ whole genome shotgun (WGS) entry which is preliminary data.</text>
</comment>